<gene>
    <name evidence="4" type="primary">mprA_2</name>
    <name evidence="4" type="ORF">NCTC13532_00751</name>
</gene>
<organism evidence="4 5">
    <name type="scientific">Chryseobacterium indoltheticum</name>
    <dbReference type="NCBI Taxonomy" id="254"/>
    <lineage>
        <taxon>Bacteria</taxon>
        <taxon>Pseudomonadati</taxon>
        <taxon>Bacteroidota</taxon>
        <taxon>Flavobacteriia</taxon>
        <taxon>Flavobacteriales</taxon>
        <taxon>Weeksellaceae</taxon>
        <taxon>Chryseobacterium group</taxon>
        <taxon>Chryseobacterium</taxon>
    </lineage>
</organism>
<dbReference type="GO" id="GO:0000160">
    <property type="term" value="P:phosphorelay signal transduction system"/>
    <property type="evidence" value="ECO:0007669"/>
    <property type="project" value="InterPro"/>
</dbReference>
<dbReference type="SMART" id="SM00448">
    <property type="entry name" value="REC"/>
    <property type="match status" value="1"/>
</dbReference>
<dbReference type="AlphaFoldDB" id="A0A381FCT8"/>
<dbReference type="InterPro" id="IPR001789">
    <property type="entry name" value="Sig_transdc_resp-reg_receiver"/>
</dbReference>
<dbReference type="RefSeq" id="WP_181898821.1">
    <property type="nucleotide sequence ID" value="NZ_UFVR01000004.1"/>
</dbReference>
<dbReference type="PANTHER" id="PTHR44591">
    <property type="entry name" value="STRESS RESPONSE REGULATOR PROTEIN 1"/>
    <property type="match status" value="1"/>
</dbReference>
<feature type="domain" description="Response regulatory" evidence="3">
    <location>
        <begin position="5"/>
        <end position="119"/>
    </location>
</feature>
<dbReference type="Gene3D" id="3.40.50.2300">
    <property type="match status" value="1"/>
</dbReference>
<evidence type="ECO:0000256" key="1">
    <source>
        <dbReference type="ARBA" id="ARBA00022553"/>
    </source>
</evidence>
<dbReference type="PANTHER" id="PTHR44591:SF3">
    <property type="entry name" value="RESPONSE REGULATORY DOMAIN-CONTAINING PROTEIN"/>
    <property type="match status" value="1"/>
</dbReference>
<proteinExistence type="predicted"/>
<dbReference type="InterPro" id="IPR011006">
    <property type="entry name" value="CheY-like_superfamily"/>
</dbReference>
<dbReference type="InterPro" id="IPR050595">
    <property type="entry name" value="Bact_response_regulator"/>
</dbReference>
<dbReference type="Pfam" id="PF00072">
    <property type="entry name" value="Response_reg"/>
    <property type="match status" value="1"/>
</dbReference>
<dbReference type="SUPFAM" id="SSF52172">
    <property type="entry name" value="CheY-like"/>
    <property type="match status" value="1"/>
</dbReference>
<reference evidence="4 5" key="1">
    <citation type="submission" date="2018-06" db="EMBL/GenBank/DDBJ databases">
        <authorList>
            <consortium name="Pathogen Informatics"/>
            <person name="Doyle S."/>
        </authorList>
    </citation>
    <scope>NUCLEOTIDE SEQUENCE [LARGE SCALE GENOMIC DNA]</scope>
    <source>
        <strain evidence="4 5">NCTC13532</strain>
    </source>
</reference>
<feature type="modified residue" description="4-aspartylphosphate" evidence="2">
    <location>
        <position position="54"/>
    </location>
</feature>
<name>A0A381FCT8_9FLAO</name>
<protein>
    <submittedName>
        <fullName evidence="4">Mycobacterial persistence regulator A</fullName>
    </submittedName>
</protein>
<dbReference type="Proteomes" id="UP000254282">
    <property type="component" value="Unassembled WGS sequence"/>
</dbReference>
<evidence type="ECO:0000313" key="5">
    <source>
        <dbReference type="Proteomes" id="UP000254282"/>
    </source>
</evidence>
<dbReference type="EMBL" id="UFVR01000004">
    <property type="protein sequence ID" value="SUX44313.1"/>
    <property type="molecule type" value="Genomic_DNA"/>
</dbReference>
<evidence type="ECO:0000259" key="3">
    <source>
        <dbReference type="PROSITE" id="PS50110"/>
    </source>
</evidence>
<keyword evidence="1 2" id="KW-0597">Phosphoprotein</keyword>
<evidence type="ECO:0000313" key="4">
    <source>
        <dbReference type="EMBL" id="SUX44313.1"/>
    </source>
</evidence>
<evidence type="ECO:0000256" key="2">
    <source>
        <dbReference type="PROSITE-ProRule" id="PRU00169"/>
    </source>
</evidence>
<accession>A0A381FCT8</accession>
<sequence>MNNKQILICDDNQEILDVIEMMLTMHDFSAITEIDSTKLIGKIRENKPDLILLDLWMPLLSGEQILRTIRSTDSMKDIPVIVFSASVHGDDIAFEAGADDFIAKPFDMNDLLFKINTHLQISEGDILTN</sequence>
<dbReference type="CDD" id="cd17574">
    <property type="entry name" value="REC_OmpR"/>
    <property type="match status" value="1"/>
</dbReference>
<dbReference type="PROSITE" id="PS50110">
    <property type="entry name" value="RESPONSE_REGULATORY"/>
    <property type="match status" value="1"/>
</dbReference>